<comment type="subcellular location">
    <subcellularLocation>
        <location evidence="1">Endoplasmic reticulum membrane</location>
        <topology evidence="1">Multi-pass membrane protein</topology>
    </subcellularLocation>
</comment>
<evidence type="ECO:0008006" key="13">
    <source>
        <dbReference type="Google" id="ProtNLM"/>
    </source>
</evidence>
<keyword evidence="12" id="KW-1185">Reference proteome</keyword>
<reference evidence="11 12" key="1">
    <citation type="submission" date="2024-09" db="EMBL/GenBank/DDBJ databases">
        <title>Chromosome-scale assembly of Riccia fluitans.</title>
        <authorList>
            <person name="Paukszto L."/>
            <person name="Sawicki J."/>
            <person name="Karawczyk K."/>
            <person name="Piernik-Szablinska J."/>
            <person name="Szczecinska M."/>
            <person name="Mazdziarz M."/>
        </authorList>
    </citation>
    <scope>NUCLEOTIDE SEQUENCE [LARGE SCALE GENOMIC DNA]</scope>
    <source>
        <strain evidence="11">Rf_01</strain>
        <tissue evidence="11">Aerial parts of the thallus</tissue>
    </source>
</reference>
<comment type="similarity">
    <text evidence="2">Belongs to the nucleotide-sugar transporter family. UDP-galactose:UMP antiporter (TC 2.A.7.11) subfamily.</text>
</comment>
<proteinExistence type="inferred from homology"/>
<keyword evidence="6 10" id="KW-0812">Transmembrane</keyword>
<dbReference type="GO" id="GO:0005789">
    <property type="term" value="C:endoplasmic reticulum membrane"/>
    <property type="evidence" value="ECO:0007669"/>
    <property type="project" value="UniProtKB-SubCell"/>
</dbReference>
<evidence type="ECO:0000256" key="3">
    <source>
        <dbReference type="ARBA" id="ARBA00010694"/>
    </source>
</evidence>
<keyword evidence="5" id="KW-0050">Antiport</keyword>
<comment type="caution">
    <text evidence="11">The sequence shown here is derived from an EMBL/GenBank/DDBJ whole genome shotgun (WGS) entry which is preliminary data.</text>
</comment>
<feature type="transmembrane region" description="Helical" evidence="10">
    <location>
        <begin position="245"/>
        <end position="263"/>
    </location>
</feature>
<dbReference type="Pfam" id="PF08449">
    <property type="entry name" value="UAA"/>
    <property type="match status" value="1"/>
</dbReference>
<organism evidence="11 12">
    <name type="scientific">Riccia fluitans</name>
    <dbReference type="NCBI Taxonomy" id="41844"/>
    <lineage>
        <taxon>Eukaryota</taxon>
        <taxon>Viridiplantae</taxon>
        <taxon>Streptophyta</taxon>
        <taxon>Embryophyta</taxon>
        <taxon>Marchantiophyta</taxon>
        <taxon>Marchantiopsida</taxon>
        <taxon>Marchantiidae</taxon>
        <taxon>Marchantiales</taxon>
        <taxon>Ricciaceae</taxon>
        <taxon>Riccia</taxon>
    </lineage>
</organism>
<dbReference type="GO" id="GO:0015297">
    <property type="term" value="F:antiporter activity"/>
    <property type="evidence" value="ECO:0007669"/>
    <property type="project" value="UniProtKB-KW"/>
</dbReference>
<gene>
    <name evidence="11" type="ORF">R1flu_004234</name>
</gene>
<keyword evidence="8 10" id="KW-1133">Transmembrane helix</keyword>
<evidence type="ECO:0000256" key="5">
    <source>
        <dbReference type="ARBA" id="ARBA00022449"/>
    </source>
</evidence>
<dbReference type="InterPro" id="IPR037185">
    <property type="entry name" value="EmrE-like"/>
</dbReference>
<feature type="transmembrane region" description="Helical" evidence="10">
    <location>
        <begin position="49"/>
        <end position="70"/>
    </location>
</feature>
<protein>
    <recommendedName>
        <fullName evidence="13">UAA transporter</fullName>
    </recommendedName>
</protein>
<name>A0ABD1YQI5_9MARC</name>
<accession>A0ABD1YQI5</accession>
<dbReference type="InterPro" id="IPR013657">
    <property type="entry name" value="SCL35B1-4/HUT1"/>
</dbReference>
<evidence type="ECO:0000256" key="1">
    <source>
        <dbReference type="ARBA" id="ARBA00004477"/>
    </source>
</evidence>
<feature type="transmembrane region" description="Helical" evidence="10">
    <location>
        <begin position="82"/>
        <end position="105"/>
    </location>
</feature>
<keyword evidence="4" id="KW-0813">Transport</keyword>
<evidence type="ECO:0000256" key="4">
    <source>
        <dbReference type="ARBA" id="ARBA00022448"/>
    </source>
</evidence>
<evidence type="ECO:0000256" key="7">
    <source>
        <dbReference type="ARBA" id="ARBA00022824"/>
    </source>
</evidence>
<evidence type="ECO:0000256" key="6">
    <source>
        <dbReference type="ARBA" id="ARBA00022692"/>
    </source>
</evidence>
<evidence type="ECO:0000256" key="10">
    <source>
        <dbReference type="SAM" id="Phobius"/>
    </source>
</evidence>
<evidence type="ECO:0000256" key="2">
    <source>
        <dbReference type="ARBA" id="ARBA00008349"/>
    </source>
</evidence>
<evidence type="ECO:0000313" key="11">
    <source>
        <dbReference type="EMBL" id="KAL2632755.1"/>
    </source>
</evidence>
<keyword evidence="9 10" id="KW-0472">Membrane</keyword>
<evidence type="ECO:0000256" key="8">
    <source>
        <dbReference type="ARBA" id="ARBA00022989"/>
    </source>
</evidence>
<feature type="transmembrane region" description="Helical" evidence="10">
    <location>
        <begin position="202"/>
        <end position="224"/>
    </location>
</feature>
<keyword evidence="7" id="KW-0256">Endoplasmic reticulum</keyword>
<comment type="similarity">
    <text evidence="3">Belongs to the nucleotide-sugar transporter family. SLC35B subfamily.</text>
</comment>
<dbReference type="Proteomes" id="UP001605036">
    <property type="component" value="Unassembled WGS sequence"/>
</dbReference>
<sequence>MESGISAGRIAVLGGCVAGIWTAYVYQGVLQEILSTKKFGPDGRRFEHLTFLGLAQNVVCFIWSFIMLLIWSPKRQSQAPLWTFWSASISNSIGPACGILALKYISYPAQVLAKSSKMIPVMLIGAIVYGVRYTFPEYLCTLLVAGGVATFALFKSSSKAISKIASPNAPLGYSLCFINLGLDGFTNATQDAITHRYPKTSAWHIMLGMNLWGSIYMGLYMFILSKGGYEAMQFCRDHPEAFWDILMFCLCGAVGQNFIFLTISRFGALTNTTITTTRKFVSILVSALWNGNPLTLEQWTGVVMVFLGLSYQIILKYQKRRKSKGSFTKDTVDAKKA</sequence>
<dbReference type="EMBL" id="JBHFFA010000003">
    <property type="protein sequence ID" value="KAL2632755.1"/>
    <property type="molecule type" value="Genomic_DNA"/>
</dbReference>
<dbReference type="AlphaFoldDB" id="A0ABD1YQI5"/>
<evidence type="ECO:0000256" key="9">
    <source>
        <dbReference type="ARBA" id="ARBA00023136"/>
    </source>
</evidence>
<dbReference type="PANTHER" id="PTHR10778:SF10">
    <property type="entry name" value="SOLUTE CARRIER FAMILY 35 MEMBER B1"/>
    <property type="match status" value="1"/>
</dbReference>
<evidence type="ECO:0000313" key="12">
    <source>
        <dbReference type="Proteomes" id="UP001605036"/>
    </source>
</evidence>
<dbReference type="SUPFAM" id="SSF103481">
    <property type="entry name" value="Multidrug resistance efflux transporter EmrE"/>
    <property type="match status" value="2"/>
</dbReference>
<feature type="transmembrane region" description="Helical" evidence="10">
    <location>
        <begin position="7"/>
        <end position="29"/>
    </location>
</feature>
<feature type="transmembrane region" description="Helical" evidence="10">
    <location>
        <begin position="298"/>
        <end position="315"/>
    </location>
</feature>
<dbReference type="PANTHER" id="PTHR10778">
    <property type="entry name" value="SOLUTE CARRIER FAMILY 35 MEMBER B"/>
    <property type="match status" value="1"/>
</dbReference>